<sequence>MMLLANTVDAKALLENIRISKQSLETRLVFDLTDSVNYKILTLNRPNRLVIDLYNTEISSSLKSSYGNKGLIKQIRLARNSRNKSRIVIETTEIVFYKVEKIPKGSNKNFRVVVDLKKGYEGSRKLLTSSVNRKEFIVAIDPGHGGKDPGARGSKVIEKDLVLKISKRLKKLI</sequence>
<dbReference type="InterPro" id="IPR050695">
    <property type="entry name" value="N-acetylmuramoyl_amidase_3"/>
</dbReference>
<dbReference type="AlphaFoldDB" id="A0A382XEP5"/>
<proteinExistence type="predicted"/>
<evidence type="ECO:0000313" key="4">
    <source>
        <dbReference type="EMBL" id="SVD69453.1"/>
    </source>
</evidence>
<gene>
    <name evidence="4" type="ORF">METZ01_LOCUS422307</name>
</gene>
<dbReference type="GO" id="GO:0030288">
    <property type="term" value="C:outer membrane-bounded periplasmic space"/>
    <property type="evidence" value="ECO:0007669"/>
    <property type="project" value="TreeGrafter"/>
</dbReference>
<dbReference type="PANTHER" id="PTHR30404">
    <property type="entry name" value="N-ACETYLMURAMOYL-L-ALANINE AMIDASE"/>
    <property type="match status" value="1"/>
</dbReference>
<dbReference type="PANTHER" id="PTHR30404:SF0">
    <property type="entry name" value="N-ACETYLMURAMOYL-L-ALANINE AMIDASE AMIC"/>
    <property type="match status" value="1"/>
</dbReference>
<accession>A0A382XEP5</accession>
<evidence type="ECO:0008006" key="5">
    <source>
        <dbReference type="Google" id="ProtNLM"/>
    </source>
</evidence>
<dbReference type="GO" id="GO:0008745">
    <property type="term" value="F:N-acetylmuramoyl-L-alanine amidase activity"/>
    <property type="evidence" value="ECO:0007669"/>
    <property type="project" value="InterPro"/>
</dbReference>
<dbReference type="SUPFAM" id="SSF53187">
    <property type="entry name" value="Zn-dependent exopeptidases"/>
    <property type="match status" value="1"/>
</dbReference>
<dbReference type="GO" id="GO:0009253">
    <property type="term" value="P:peptidoglycan catabolic process"/>
    <property type="evidence" value="ECO:0007669"/>
    <property type="project" value="InterPro"/>
</dbReference>
<protein>
    <recommendedName>
        <fullName evidence="5">N-acetylmuramoyl-L-alanine amidase</fullName>
    </recommendedName>
</protein>
<dbReference type="Pfam" id="PF01520">
    <property type="entry name" value="Amidase_3"/>
    <property type="match status" value="1"/>
</dbReference>
<feature type="domain" description="AMIN" evidence="3">
    <location>
        <begin position="16"/>
        <end position="93"/>
    </location>
</feature>
<evidence type="ECO:0000256" key="1">
    <source>
        <dbReference type="ARBA" id="ARBA00022801"/>
    </source>
</evidence>
<dbReference type="Gene3D" id="2.60.40.3500">
    <property type="match status" value="1"/>
</dbReference>
<feature type="domain" description="MurNAc-LAA" evidence="2">
    <location>
        <begin position="138"/>
        <end position="172"/>
    </location>
</feature>
<feature type="non-terminal residue" evidence="4">
    <location>
        <position position="173"/>
    </location>
</feature>
<evidence type="ECO:0000259" key="3">
    <source>
        <dbReference type="Pfam" id="PF11741"/>
    </source>
</evidence>
<dbReference type="Pfam" id="PF11741">
    <property type="entry name" value="AMIN"/>
    <property type="match status" value="1"/>
</dbReference>
<dbReference type="Gene3D" id="3.40.630.40">
    <property type="entry name" value="Zn-dependent exopeptidases"/>
    <property type="match status" value="1"/>
</dbReference>
<organism evidence="4">
    <name type="scientific">marine metagenome</name>
    <dbReference type="NCBI Taxonomy" id="408172"/>
    <lineage>
        <taxon>unclassified sequences</taxon>
        <taxon>metagenomes</taxon>
        <taxon>ecological metagenomes</taxon>
    </lineage>
</organism>
<name>A0A382XEP5_9ZZZZ</name>
<dbReference type="InterPro" id="IPR021731">
    <property type="entry name" value="AMIN_dom"/>
</dbReference>
<dbReference type="EMBL" id="UINC01167124">
    <property type="protein sequence ID" value="SVD69453.1"/>
    <property type="molecule type" value="Genomic_DNA"/>
</dbReference>
<reference evidence="4" key="1">
    <citation type="submission" date="2018-05" db="EMBL/GenBank/DDBJ databases">
        <authorList>
            <person name="Lanie J.A."/>
            <person name="Ng W.-L."/>
            <person name="Kazmierczak K.M."/>
            <person name="Andrzejewski T.M."/>
            <person name="Davidsen T.M."/>
            <person name="Wayne K.J."/>
            <person name="Tettelin H."/>
            <person name="Glass J.I."/>
            <person name="Rusch D."/>
            <person name="Podicherti R."/>
            <person name="Tsui H.-C.T."/>
            <person name="Winkler M.E."/>
        </authorList>
    </citation>
    <scope>NUCLEOTIDE SEQUENCE</scope>
</reference>
<keyword evidence="1" id="KW-0378">Hydrolase</keyword>
<evidence type="ECO:0000259" key="2">
    <source>
        <dbReference type="Pfam" id="PF01520"/>
    </source>
</evidence>
<dbReference type="InterPro" id="IPR002508">
    <property type="entry name" value="MurNAc-LAA_cat"/>
</dbReference>